<evidence type="ECO:0000313" key="3">
    <source>
        <dbReference type="Proteomes" id="UP001501598"/>
    </source>
</evidence>
<dbReference type="InterPro" id="IPR024047">
    <property type="entry name" value="MM3350-like_sf"/>
</dbReference>
<sequence>MPAPRVSVRTRIFELEMVLAGAQPPVRRRVQVPGEIDLAVLHEVVQSAMGWTNSHLHEFEIAGRRYGIPDPDWPSQDVVDETKGKLFRLVEQGDRFGYVYDFGDNWTHEITVEKITGAEPGVRYPRCVSGEGACPPEDVGGIWGYEEFQAVMADPAHPDHDERLEWARGSFDPHRFDLDETDRALQWLAWRPLAPVS</sequence>
<comment type="caution">
    <text evidence="2">The sequence shown here is derived from an EMBL/GenBank/DDBJ whole genome shotgun (WGS) entry which is preliminary data.</text>
</comment>
<dbReference type="PANTHER" id="PTHR41878:SF1">
    <property type="entry name" value="TNPR PROTEIN"/>
    <property type="match status" value="1"/>
</dbReference>
<dbReference type="EMBL" id="BAABGT010000032">
    <property type="protein sequence ID" value="GAA4546311.1"/>
    <property type="molecule type" value="Genomic_DNA"/>
</dbReference>
<evidence type="ECO:0000313" key="2">
    <source>
        <dbReference type="EMBL" id="GAA4546311.1"/>
    </source>
</evidence>
<reference evidence="3" key="1">
    <citation type="journal article" date="2019" name="Int. J. Syst. Evol. Microbiol.">
        <title>The Global Catalogue of Microorganisms (GCM) 10K type strain sequencing project: providing services to taxonomists for standard genome sequencing and annotation.</title>
        <authorList>
            <consortium name="The Broad Institute Genomics Platform"/>
            <consortium name="The Broad Institute Genome Sequencing Center for Infectious Disease"/>
            <person name="Wu L."/>
            <person name="Ma J."/>
        </authorList>
    </citation>
    <scope>NUCLEOTIDE SEQUENCE [LARGE SCALE GENOMIC DNA]</scope>
    <source>
        <strain evidence="3">JCM 17906</strain>
    </source>
</reference>
<dbReference type="PANTHER" id="PTHR41878">
    <property type="entry name" value="LEXA REPRESSOR-RELATED"/>
    <property type="match status" value="1"/>
</dbReference>
<keyword evidence="3" id="KW-1185">Reference proteome</keyword>
<feature type="domain" description="Plasmid pRiA4b Orf3-like" evidence="1">
    <location>
        <begin position="12"/>
        <end position="180"/>
    </location>
</feature>
<organism evidence="2 3">
    <name type="scientific">Pseudonocardia xishanensis</name>
    <dbReference type="NCBI Taxonomy" id="630995"/>
    <lineage>
        <taxon>Bacteria</taxon>
        <taxon>Bacillati</taxon>
        <taxon>Actinomycetota</taxon>
        <taxon>Actinomycetes</taxon>
        <taxon>Pseudonocardiales</taxon>
        <taxon>Pseudonocardiaceae</taxon>
        <taxon>Pseudonocardia</taxon>
    </lineage>
</organism>
<accession>A0ABP8RSV5</accession>
<evidence type="ECO:0000259" key="1">
    <source>
        <dbReference type="Pfam" id="PF07929"/>
    </source>
</evidence>
<proteinExistence type="predicted"/>
<protein>
    <submittedName>
        <fullName evidence="2">Plasmid pRiA4b ORF-3 family protein</fullName>
    </submittedName>
</protein>
<dbReference type="InterPro" id="IPR012912">
    <property type="entry name" value="Plasmid_pRiA4b_Orf3-like"/>
</dbReference>
<name>A0ABP8RSV5_9PSEU</name>
<dbReference type="Gene3D" id="3.10.290.30">
    <property type="entry name" value="MM3350-like"/>
    <property type="match status" value="1"/>
</dbReference>
<dbReference type="Pfam" id="PF07929">
    <property type="entry name" value="PRiA4_ORF3"/>
    <property type="match status" value="1"/>
</dbReference>
<gene>
    <name evidence="2" type="ORF">GCM10023175_28230</name>
</gene>
<dbReference type="SUPFAM" id="SSF159941">
    <property type="entry name" value="MM3350-like"/>
    <property type="match status" value="1"/>
</dbReference>
<dbReference type="Proteomes" id="UP001501598">
    <property type="component" value="Unassembled WGS sequence"/>
</dbReference>